<organism evidence="10 11">
    <name type="scientific">Leucosporidium creatinivorum</name>
    <dbReference type="NCBI Taxonomy" id="106004"/>
    <lineage>
        <taxon>Eukaryota</taxon>
        <taxon>Fungi</taxon>
        <taxon>Dikarya</taxon>
        <taxon>Basidiomycota</taxon>
        <taxon>Pucciniomycotina</taxon>
        <taxon>Microbotryomycetes</taxon>
        <taxon>Leucosporidiales</taxon>
        <taxon>Leucosporidium</taxon>
    </lineage>
</organism>
<evidence type="ECO:0000256" key="4">
    <source>
        <dbReference type="ARBA" id="ARBA00022692"/>
    </source>
</evidence>
<keyword evidence="7 9" id="KW-0472">Membrane</keyword>
<evidence type="ECO:0000313" key="10">
    <source>
        <dbReference type="EMBL" id="ORY89738.1"/>
    </source>
</evidence>
<feature type="transmembrane region" description="Helical" evidence="9">
    <location>
        <begin position="20"/>
        <end position="43"/>
    </location>
</feature>
<evidence type="ECO:0000256" key="1">
    <source>
        <dbReference type="ARBA" id="ARBA00004651"/>
    </source>
</evidence>
<keyword evidence="2" id="KW-0813">Transport</keyword>
<evidence type="ECO:0000256" key="8">
    <source>
        <dbReference type="SAM" id="MobiDB-lite"/>
    </source>
</evidence>
<name>A0A1Y2FZU4_9BASI</name>
<dbReference type="InterPro" id="IPR044669">
    <property type="entry name" value="YneE/VCCN1/2-like"/>
</dbReference>
<comment type="subcellular location">
    <subcellularLocation>
        <location evidence="1">Cell membrane</location>
        <topology evidence="1">Multi-pass membrane protein</topology>
    </subcellularLocation>
</comment>
<dbReference type="STRING" id="106004.A0A1Y2FZU4"/>
<keyword evidence="3" id="KW-1003">Cell membrane</keyword>
<dbReference type="GO" id="GO:0005254">
    <property type="term" value="F:chloride channel activity"/>
    <property type="evidence" value="ECO:0007669"/>
    <property type="project" value="InterPro"/>
</dbReference>
<evidence type="ECO:0000256" key="7">
    <source>
        <dbReference type="ARBA" id="ARBA00023136"/>
    </source>
</evidence>
<reference evidence="10 11" key="1">
    <citation type="submission" date="2016-07" db="EMBL/GenBank/DDBJ databases">
        <title>Pervasive Adenine N6-methylation of Active Genes in Fungi.</title>
        <authorList>
            <consortium name="DOE Joint Genome Institute"/>
            <person name="Mondo S.J."/>
            <person name="Dannebaum R.O."/>
            <person name="Kuo R.C."/>
            <person name="Labutti K."/>
            <person name="Haridas S."/>
            <person name="Kuo A."/>
            <person name="Salamov A."/>
            <person name="Ahrendt S.R."/>
            <person name="Lipzen A."/>
            <person name="Sullivan W."/>
            <person name="Andreopoulos W.B."/>
            <person name="Clum A."/>
            <person name="Lindquist E."/>
            <person name="Daum C."/>
            <person name="Ramamoorthy G.K."/>
            <person name="Gryganskyi A."/>
            <person name="Culley D."/>
            <person name="Magnuson J.K."/>
            <person name="James T.Y."/>
            <person name="O'Malley M.A."/>
            <person name="Stajich J.E."/>
            <person name="Spatafora J.W."/>
            <person name="Visel A."/>
            <person name="Grigoriev I.V."/>
        </authorList>
    </citation>
    <scope>NUCLEOTIDE SEQUENCE [LARGE SCALE GENOMIC DNA]</scope>
    <source>
        <strain evidence="10 11">62-1032</strain>
    </source>
</reference>
<dbReference type="EMBL" id="MCGR01000005">
    <property type="protein sequence ID" value="ORY89738.1"/>
    <property type="molecule type" value="Genomic_DNA"/>
</dbReference>
<dbReference type="PANTHER" id="PTHR33281">
    <property type="entry name" value="UPF0187 PROTEIN YNEE"/>
    <property type="match status" value="1"/>
</dbReference>
<dbReference type="GO" id="GO:0005886">
    <property type="term" value="C:plasma membrane"/>
    <property type="evidence" value="ECO:0007669"/>
    <property type="project" value="UniProtKB-SubCell"/>
</dbReference>
<keyword evidence="5 9" id="KW-1133">Transmembrane helix</keyword>
<evidence type="ECO:0000256" key="3">
    <source>
        <dbReference type="ARBA" id="ARBA00022475"/>
    </source>
</evidence>
<accession>A0A1Y2FZU4</accession>
<keyword evidence="11" id="KW-1185">Reference proteome</keyword>
<dbReference type="OrthoDB" id="1368at2759"/>
<keyword evidence="6" id="KW-0406">Ion transport</keyword>
<protein>
    <submittedName>
        <fullName evidence="10">Bestrophin, RFP-TM, chloride channel-domain-containing protein</fullName>
    </submittedName>
</protein>
<proteinExistence type="predicted"/>
<sequence length="549" mass="60693">MSEAPVMRASGLSHIKATVLWAILPEIFFFTSVAAAVCLLSEYVHNLDIATTLITVFGTVLGFLVSFRTSSAFASYTEGRRLWSNVILASRSFSRMAWLHVPNYIHPPADGVEVSDDEKRRALVEKKSAINLVAAFSVATQHYCRGENGIFFADLYPLVCYLPRYRLPTSSYITRPDLDPLHVAQSEPSALETLSASALASFSASGSTIAAATPLLSRNSSLVSGVSGFSGPGGLHERKPTWSNTEPVMDPATGSEIHQIKSPRPLLPARNPPPVSLDDWIPFYGLFHDIYSLCRGRARKLHKAARGKKDYHRRKRQPIQGQKDGENVPLEIVLLLSGWVAALQRRKSIDVPTINSLLAALQSFSDSLTGLERVLLSPIPLAYSIHLRQVIWIYLLFLPTQLHATFAWLTVPATAITTFCFLGFLQIGNEIENPLGYDASDLDLEAFTAVIRKELREMTAHPVEEADPANFFFVDSNLPFATPPEWSGQSARQIIEEKVPLEELAARLKAGGGQPTLAEREAELLRKRTERERAERHPYRAGWGPAQGV</sequence>
<evidence type="ECO:0000256" key="9">
    <source>
        <dbReference type="SAM" id="Phobius"/>
    </source>
</evidence>
<evidence type="ECO:0000256" key="5">
    <source>
        <dbReference type="ARBA" id="ARBA00022989"/>
    </source>
</evidence>
<dbReference type="AlphaFoldDB" id="A0A1Y2FZU4"/>
<feature type="region of interest" description="Disordered" evidence="8">
    <location>
        <begin position="528"/>
        <end position="549"/>
    </location>
</feature>
<dbReference type="InParanoid" id="A0A1Y2FZU4"/>
<dbReference type="Proteomes" id="UP000193467">
    <property type="component" value="Unassembled WGS sequence"/>
</dbReference>
<feature type="transmembrane region" description="Helical" evidence="9">
    <location>
        <begin position="49"/>
        <end position="67"/>
    </location>
</feature>
<dbReference type="Pfam" id="PF25539">
    <property type="entry name" value="Bestrophin_2"/>
    <property type="match status" value="2"/>
</dbReference>
<evidence type="ECO:0000256" key="6">
    <source>
        <dbReference type="ARBA" id="ARBA00023065"/>
    </source>
</evidence>
<dbReference type="PANTHER" id="PTHR33281:SF19">
    <property type="entry name" value="VOLTAGE-DEPENDENT ANION CHANNEL-FORMING PROTEIN YNEE"/>
    <property type="match status" value="1"/>
</dbReference>
<keyword evidence="4 9" id="KW-0812">Transmembrane</keyword>
<evidence type="ECO:0000256" key="2">
    <source>
        <dbReference type="ARBA" id="ARBA00022448"/>
    </source>
</evidence>
<gene>
    <name evidence="10" type="ORF">BCR35DRAFT_300177</name>
</gene>
<comment type="caution">
    <text evidence="10">The sequence shown here is derived from an EMBL/GenBank/DDBJ whole genome shotgun (WGS) entry which is preliminary data.</text>
</comment>
<feature type="compositionally biased region" description="Basic and acidic residues" evidence="8">
    <location>
        <begin position="528"/>
        <end position="538"/>
    </location>
</feature>
<evidence type="ECO:0000313" key="11">
    <source>
        <dbReference type="Proteomes" id="UP000193467"/>
    </source>
</evidence>